<keyword evidence="2" id="KW-1185">Reference proteome</keyword>
<evidence type="ECO:0000313" key="1">
    <source>
        <dbReference type="EMBL" id="QIR05815.1"/>
    </source>
</evidence>
<dbReference type="EMBL" id="CP050266">
    <property type="protein sequence ID" value="QIR05815.1"/>
    <property type="molecule type" value="Genomic_DNA"/>
</dbReference>
<evidence type="ECO:0000313" key="2">
    <source>
        <dbReference type="Proteomes" id="UP000501408"/>
    </source>
</evidence>
<protein>
    <recommendedName>
        <fullName evidence="3">Nitrate/nitrite sensing protein domain-containing protein</fullName>
    </recommendedName>
</protein>
<accession>A0ABX6K2N6</accession>
<evidence type="ECO:0008006" key="3">
    <source>
        <dbReference type="Google" id="ProtNLM"/>
    </source>
</evidence>
<proteinExistence type="predicted"/>
<reference evidence="1 2" key="1">
    <citation type="submission" date="2020-03" db="EMBL/GenBank/DDBJ databases">
        <title>Genome mining reveals the biosynthetic pathways of PHA and ectoines of the halophilic strain Salinivibrio costicola M318 isolated from fermented shrimp paste.</title>
        <authorList>
            <person name="Doan T.V."/>
            <person name="Tran L.T."/>
            <person name="Trieu T.A."/>
            <person name="Nguyen Q.V."/>
            <person name="Quach T.N."/>
            <person name="Phi T.Q."/>
            <person name="Kumar S."/>
        </authorList>
    </citation>
    <scope>NUCLEOTIDE SEQUENCE [LARGE SCALE GENOMIC DNA]</scope>
    <source>
        <strain evidence="1 2">M318</strain>
    </source>
</reference>
<organism evidence="1 2">
    <name type="scientific">Salinivibrio costicola</name>
    <name type="common">Vibrio costicola</name>
    <dbReference type="NCBI Taxonomy" id="51367"/>
    <lineage>
        <taxon>Bacteria</taxon>
        <taxon>Pseudomonadati</taxon>
        <taxon>Pseudomonadota</taxon>
        <taxon>Gammaproteobacteria</taxon>
        <taxon>Vibrionales</taxon>
        <taxon>Vibrionaceae</taxon>
        <taxon>Salinivibrio</taxon>
    </lineage>
</organism>
<gene>
    <name evidence="1" type="ORF">HBA18_05180</name>
</gene>
<sequence>MEWLLMIGTLALSIAVVVAVQLFRQRPDLHLHQLHELRVLLQHAQHLATQPNISSDDYQVLLSQTRHLHQLAPQAQKPMYRLFFHHLHALPSYDNDTQTRMKNRALQHIVYLVDEAVPPALIAQRDDTRLESYQQIWYAILELLQARQRYSHAAYQEQQSARNAQQSLTLHQQILAKRLRQLHALSLADDIQKEITEVLNQLAQSEQLPFEHKVALSQRVNRIMLHVLDSFIARVLTRYPCQHDDALSPIAPFPQSGSGQ</sequence>
<dbReference type="Proteomes" id="UP000501408">
    <property type="component" value="Chromosome 1"/>
</dbReference>
<dbReference type="RefSeq" id="WP_167314199.1">
    <property type="nucleotide sequence ID" value="NZ_CP050266.1"/>
</dbReference>
<name>A0ABX6K2N6_SALCS</name>